<dbReference type="Pfam" id="PF17761">
    <property type="entry name" value="DUF1016_N"/>
    <property type="match status" value="1"/>
</dbReference>
<dbReference type="EMBL" id="LNYC01000072">
    <property type="protein sequence ID" value="KTC97213.1"/>
    <property type="molecule type" value="Genomic_DNA"/>
</dbReference>
<feature type="domain" description="YhcG N-terminal" evidence="1">
    <location>
        <begin position="2"/>
        <end position="73"/>
    </location>
</feature>
<dbReference type="AlphaFoldDB" id="A0A0W0TNT2"/>
<accession>A0A0W0TNT2</accession>
<organism evidence="2 3">
    <name type="scientific">Legionella geestiana</name>
    <dbReference type="NCBI Taxonomy" id="45065"/>
    <lineage>
        <taxon>Bacteria</taxon>
        <taxon>Pseudomonadati</taxon>
        <taxon>Pseudomonadota</taxon>
        <taxon>Gammaproteobacteria</taxon>
        <taxon>Legionellales</taxon>
        <taxon>Legionellaceae</taxon>
        <taxon>Legionella</taxon>
    </lineage>
</organism>
<evidence type="ECO:0000259" key="1">
    <source>
        <dbReference type="Pfam" id="PF17761"/>
    </source>
</evidence>
<dbReference type="InterPro" id="IPR053148">
    <property type="entry name" value="PD-DEXK-like_domain"/>
</dbReference>
<dbReference type="PANTHER" id="PTHR30547">
    <property type="entry name" value="UNCHARACTERIZED PROTEIN YHCG-RELATED"/>
    <property type="match status" value="1"/>
</dbReference>
<evidence type="ECO:0000313" key="2">
    <source>
        <dbReference type="EMBL" id="KTC97213.1"/>
    </source>
</evidence>
<dbReference type="STRING" id="45065.Lgee_1874"/>
<dbReference type="Proteomes" id="UP000054785">
    <property type="component" value="Unassembled WGS sequence"/>
</dbReference>
<sequence>MRNLQRMKQFAMLYSNVSITTQAVSQLPWGHITSLMQMVKDDTTREWHISQTIKNGWSRSILEMQIESGLCERQAMTHNKTSNYHQHLPAPQSDLANEILKDPFNFDFLTIHGKANERAVEDALVTHIREFRAELFLNQIKYAGTIGTSRAAAKPLVCQSR</sequence>
<dbReference type="RefSeq" id="WP_238582836.1">
    <property type="nucleotide sequence ID" value="NZ_CP038271.1"/>
</dbReference>
<dbReference type="InterPro" id="IPR041527">
    <property type="entry name" value="YhcG_N"/>
</dbReference>
<evidence type="ECO:0000313" key="3">
    <source>
        <dbReference type="Proteomes" id="UP000054785"/>
    </source>
</evidence>
<dbReference type="PANTHER" id="PTHR30547:SF5">
    <property type="entry name" value="NUCLEASE YHCG-RELATED"/>
    <property type="match status" value="1"/>
</dbReference>
<name>A0A0W0TNT2_9GAMM</name>
<comment type="caution">
    <text evidence="2">The sequence shown here is derived from an EMBL/GenBank/DDBJ whole genome shotgun (WGS) entry which is preliminary data.</text>
</comment>
<dbReference type="PATRIC" id="fig|45065.4.peg.2031"/>
<keyword evidence="3" id="KW-1185">Reference proteome</keyword>
<gene>
    <name evidence="2" type="ORF">Lgee_1874</name>
</gene>
<reference evidence="2 3" key="1">
    <citation type="submission" date="2015-11" db="EMBL/GenBank/DDBJ databases">
        <title>Genomic analysis of 38 Legionella species identifies large and diverse effector repertoires.</title>
        <authorList>
            <person name="Burstein D."/>
            <person name="Amaro F."/>
            <person name="Zusman T."/>
            <person name="Lifshitz Z."/>
            <person name="Cohen O."/>
            <person name="Gilbert J.A."/>
            <person name="Pupko T."/>
            <person name="Shuman H.A."/>
            <person name="Segal G."/>
        </authorList>
    </citation>
    <scope>NUCLEOTIDE SEQUENCE [LARGE SCALE GENOMIC DNA]</scope>
    <source>
        <strain evidence="2 3">ATCC 49504</strain>
    </source>
</reference>
<proteinExistence type="predicted"/>
<protein>
    <recommendedName>
        <fullName evidence="1">YhcG N-terminal domain-containing protein</fullName>
    </recommendedName>
</protein>